<accession>A0ABX2ARD1</accession>
<dbReference type="Pfam" id="PF12773">
    <property type="entry name" value="DZR"/>
    <property type="match status" value="1"/>
</dbReference>
<evidence type="ECO:0000259" key="2">
    <source>
        <dbReference type="Pfam" id="PF12773"/>
    </source>
</evidence>
<comment type="caution">
    <text evidence="3">The sequence shown here is derived from an EMBL/GenBank/DDBJ whole genome shotgun (WGS) entry which is preliminary data.</text>
</comment>
<keyword evidence="1" id="KW-1133">Transmembrane helix</keyword>
<keyword evidence="1" id="KW-0472">Membrane</keyword>
<evidence type="ECO:0000256" key="1">
    <source>
        <dbReference type="SAM" id="Phobius"/>
    </source>
</evidence>
<protein>
    <submittedName>
        <fullName evidence="3">Zinc ribbon domain-containing protein</fullName>
    </submittedName>
</protein>
<dbReference type="InterPro" id="IPR025874">
    <property type="entry name" value="DZR"/>
</dbReference>
<organism evidence="3 4">
    <name type="scientific">Xylanibacter muris</name>
    <dbReference type="NCBI Taxonomy" id="2736290"/>
    <lineage>
        <taxon>Bacteria</taxon>
        <taxon>Pseudomonadati</taxon>
        <taxon>Bacteroidota</taxon>
        <taxon>Bacteroidia</taxon>
        <taxon>Bacteroidales</taxon>
        <taxon>Prevotellaceae</taxon>
        <taxon>Xylanibacter</taxon>
    </lineage>
</organism>
<evidence type="ECO:0000313" key="3">
    <source>
        <dbReference type="EMBL" id="NPD92774.1"/>
    </source>
</evidence>
<feature type="transmembrane region" description="Helical" evidence="1">
    <location>
        <begin position="94"/>
        <end position="114"/>
    </location>
</feature>
<feature type="domain" description="DZANK-type" evidence="2">
    <location>
        <begin position="6"/>
        <end position="51"/>
    </location>
</feature>
<keyword evidence="1" id="KW-0812">Transmembrane</keyword>
<evidence type="ECO:0000313" key="4">
    <source>
        <dbReference type="Proteomes" id="UP000714420"/>
    </source>
</evidence>
<reference evidence="3 4" key="1">
    <citation type="submission" date="2020-05" db="EMBL/GenBank/DDBJ databases">
        <title>Distinct polysaccharide utilization as determinants for interspecies competition between intestinal Prevotella spp.</title>
        <authorList>
            <person name="Galvez E.J.C."/>
            <person name="Iljazovic A."/>
            <person name="Strowig T."/>
        </authorList>
    </citation>
    <scope>NUCLEOTIDE SEQUENCE [LARGE SCALE GENOMIC DNA]</scope>
    <source>
        <strain evidence="3 4">PMUR</strain>
    </source>
</reference>
<proteinExistence type="predicted"/>
<name>A0ABX2ARD1_9BACT</name>
<dbReference type="InterPro" id="IPR011990">
    <property type="entry name" value="TPR-like_helical_dom_sf"/>
</dbReference>
<keyword evidence="4" id="KW-1185">Reference proteome</keyword>
<dbReference type="RefSeq" id="WP_172276271.1">
    <property type="nucleotide sequence ID" value="NZ_CASGMU010000009.1"/>
</dbReference>
<dbReference type="Gene3D" id="1.25.40.10">
    <property type="entry name" value="Tetratricopeptide repeat domain"/>
    <property type="match status" value="1"/>
</dbReference>
<dbReference type="EMBL" id="JABKKF010000010">
    <property type="protein sequence ID" value="NPD92774.1"/>
    <property type="molecule type" value="Genomic_DNA"/>
</dbReference>
<sequence>MAIIKCPECGHQVSNRAATCPSCGIQIAGKVMKCPECGEFVFTDQEICPNCHYPLHKASIPAIHTGEPADIISKIPSHKADNNENGHRNSAKKYLPYVVVFMVILMSVFVFLYFSKKIESQNEADAYHAAVESNEPTLLQQYLDMYPDAPIAHRDSVMMSLDLLKKADLEWTNTVVSNSKTAFMKYIDAHPESVHIMEAEFKIDSIDWAEATRKNTMEALKAYIDTHPDGEHIAEARQMADELESQEVSAADKQMIATLFTTFFNSISSGDEETLASTLAPMMKSFLHKENATKNDAVTYMRKLHSSQPDLKKITMRANNDWKINKVRIDESAFEYNVDFSADQHIECTSPDNSSLTTLKVTATVSSDGNITGLNMKKMAER</sequence>
<dbReference type="Proteomes" id="UP000714420">
    <property type="component" value="Unassembled WGS sequence"/>
</dbReference>
<gene>
    <name evidence="3" type="ORF">HPS56_10555</name>
</gene>